<name>A0ABW6YFN1_9ACTN</name>
<dbReference type="RefSeq" id="WP_391935762.1">
    <property type="nucleotide sequence ID" value="NZ_JBIBSM010000011.1"/>
</dbReference>
<dbReference type="Proteomes" id="UP001603013">
    <property type="component" value="Unassembled WGS sequence"/>
</dbReference>
<feature type="region of interest" description="Disordered" evidence="1">
    <location>
        <begin position="90"/>
        <end position="111"/>
    </location>
</feature>
<reference evidence="3 4" key="1">
    <citation type="submission" date="2024-10" db="EMBL/GenBank/DDBJ databases">
        <title>The Natural Products Discovery Center: Release of the First 8490 Sequenced Strains for Exploring Actinobacteria Biosynthetic Diversity.</title>
        <authorList>
            <person name="Kalkreuter E."/>
            <person name="Kautsar S.A."/>
            <person name="Yang D."/>
            <person name="Bader C.D."/>
            <person name="Teijaro C.N."/>
            <person name="Fluegel L."/>
            <person name="Davis C.M."/>
            <person name="Simpson J.R."/>
            <person name="Lauterbach L."/>
            <person name="Steele A.D."/>
            <person name="Gui C."/>
            <person name="Meng S."/>
            <person name="Li G."/>
            <person name="Viehrig K."/>
            <person name="Ye F."/>
            <person name="Su P."/>
            <person name="Kiefer A.F."/>
            <person name="Nichols A."/>
            <person name="Cepeda A.J."/>
            <person name="Yan W."/>
            <person name="Fan B."/>
            <person name="Jiang Y."/>
            <person name="Adhikari A."/>
            <person name="Zheng C.-J."/>
            <person name="Schuster L."/>
            <person name="Cowan T.M."/>
            <person name="Smanski M.J."/>
            <person name="Chevrette M.G."/>
            <person name="De Carvalho L.P.S."/>
            <person name="Shen B."/>
        </authorList>
    </citation>
    <scope>NUCLEOTIDE SEQUENCE [LARGE SCALE GENOMIC DNA]</scope>
    <source>
        <strain evidence="3 4">NPDC015755</strain>
    </source>
</reference>
<feature type="transmembrane region" description="Helical" evidence="2">
    <location>
        <begin position="35"/>
        <end position="56"/>
    </location>
</feature>
<protein>
    <recommendedName>
        <fullName evidence="5">DUF3515 domain-containing protein</fullName>
    </recommendedName>
</protein>
<gene>
    <name evidence="3" type="ORF">ACF05T_21440</name>
</gene>
<feature type="compositionally biased region" description="Basic and acidic residues" evidence="1">
    <location>
        <begin position="91"/>
        <end position="109"/>
    </location>
</feature>
<evidence type="ECO:0000313" key="4">
    <source>
        <dbReference type="Proteomes" id="UP001603013"/>
    </source>
</evidence>
<organism evidence="3 4">
    <name type="scientific">Streptomyces lateritius</name>
    <dbReference type="NCBI Taxonomy" id="67313"/>
    <lineage>
        <taxon>Bacteria</taxon>
        <taxon>Bacillati</taxon>
        <taxon>Actinomycetota</taxon>
        <taxon>Actinomycetes</taxon>
        <taxon>Kitasatosporales</taxon>
        <taxon>Streptomycetaceae</taxon>
        <taxon>Streptomyces</taxon>
    </lineage>
</organism>
<evidence type="ECO:0000256" key="2">
    <source>
        <dbReference type="SAM" id="Phobius"/>
    </source>
</evidence>
<comment type="caution">
    <text evidence="3">The sequence shown here is derived from an EMBL/GenBank/DDBJ whole genome shotgun (WGS) entry which is preliminary data.</text>
</comment>
<proteinExistence type="predicted"/>
<dbReference type="EMBL" id="JBIBSM010000011">
    <property type="protein sequence ID" value="MFF8278648.1"/>
    <property type="molecule type" value="Genomic_DNA"/>
</dbReference>
<keyword evidence="4" id="KW-1185">Reference proteome</keyword>
<keyword evidence="2" id="KW-0812">Transmembrane</keyword>
<evidence type="ECO:0000256" key="1">
    <source>
        <dbReference type="SAM" id="MobiDB-lite"/>
    </source>
</evidence>
<sequence length="228" mass="24767">MISEPELVGGTVFPAVETVRIEPPPPRPPRPRRPWLWALGGVVVASAVWAGGLYAYERSQDGGPDLGGYRSVENLCAKAELKALSVALGKKSTDAETPTEKHPALDRARCSTTLGPPETAYNAMIVYDLHKVTDPGPEFEPDLGEQGLDVERIAGLGEQAFFHVDADNSGAWMRVLDGQVELEIWIYVQEDWDAETNQTVPTTKKADLSGIDTVLAQDMKALMAALKK</sequence>
<keyword evidence="2" id="KW-0472">Membrane</keyword>
<evidence type="ECO:0000313" key="3">
    <source>
        <dbReference type="EMBL" id="MFF8278648.1"/>
    </source>
</evidence>
<evidence type="ECO:0008006" key="5">
    <source>
        <dbReference type="Google" id="ProtNLM"/>
    </source>
</evidence>
<accession>A0ABW6YFN1</accession>
<keyword evidence="2" id="KW-1133">Transmembrane helix</keyword>